<sequence>MKYVWVVFLCGLVLAEEDPSSSNDSEYVQEIVEECFKEAGVNEEELKKAFKSTDPLTAPQKCYLKCVMEKLGIMNSESEPQTEIIQDIINYNVKDEDKKISKDDIDATIARCSIDQGEDECEKAYLLKKCVDANYKIDF</sequence>
<name>A0A109UU99_RHYDO</name>
<dbReference type="Gene3D" id="1.10.238.20">
    <property type="entry name" value="Pheromone/general odorant binding protein domain"/>
    <property type="match status" value="1"/>
</dbReference>
<dbReference type="SMART" id="SM00708">
    <property type="entry name" value="PhBP"/>
    <property type="match status" value="1"/>
</dbReference>
<feature type="signal peptide" evidence="2">
    <location>
        <begin position="1"/>
        <end position="15"/>
    </location>
</feature>
<evidence type="ECO:0000313" key="3">
    <source>
        <dbReference type="EMBL" id="AIX97124.1"/>
    </source>
</evidence>
<dbReference type="GO" id="GO:0005549">
    <property type="term" value="F:odorant binding"/>
    <property type="evidence" value="ECO:0007669"/>
    <property type="project" value="InterPro"/>
</dbReference>
<dbReference type="PANTHER" id="PTHR11857">
    <property type="entry name" value="ODORANT BINDING PROTEIN-RELATED"/>
    <property type="match status" value="1"/>
</dbReference>
<dbReference type="AlphaFoldDB" id="A0A109UU99"/>
<organism evidence="3">
    <name type="scientific">Rhyzopertha dominica</name>
    <name type="common">Lesser grain borer</name>
    <name type="synonym">Synodendron dominica</name>
    <dbReference type="NCBI Taxonomy" id="92692"/>
    <lineage>
        <taxon>Eukaryota</taxon>
        <taxon>Metazoa</taxon>
        <taxon>Ecdysozoa</taxon>
        <taxon>Arthropoda</taxon>
        <taxon>Hexapoda</taxon>
        <taxon>Insecta</taxon>
        <taxon>Pterygota</taxon>
        <taxon>Neoptera</taxon>
        <taxon>Endopterygota</taxon>
        <taxon>Coleoptera</taxon>
        <taxon>Polyphaga</taxon>
        <taxon>Bostrichiformia</taxon>
        <taxon>Bostrichidae</taxon>
        <taxon>Dinoderinae</taxon>
        <taxon>Rhyzopertha</taxon>
    </lineage>
</organism>
<dbReference type="CDD" id="cd23992">
    <property type="entry name" value="PBP_GOBP"/>
    <property type="match status" value="1"/>
</dbReference>
<dbReference type="SUPFAM" id="SSF47565">
    <property type="entry name" value="Insect pheromone/odorant-binding proteins"/>
    <property type="match status" value="1"/>
</dbReference>
<evidence type="ECO:0000256" key="1">
    <source>
        <dbReference type="ARBA" id="ARBA00022729"/>
    </source>
</evidence>
<dbReference type="InterPro" id="IPR036728">
    <property type="entry name" value="PBP_GOBP_sf"/>
</dbReference>
<protein>
    <submittedName>
        <fullName evidence="3">Odorant-binding protein 1</fullName>
    </submittedName>
</protein>
<reference evidence="3" key="1">
    <citation type="submission" date="2014-01" db="EMBL/GenBank/DDBJ databases">
        <title>Identification of Chemosensory Gene Families in Rhyzopertha dominica (Coleoptera: Bostrichidae).</title>
        <authorList>
            <person name="Wang M."/>
            <person name="Diakite M.M."/>
        </authorList>
    </citation>
    <scope>NUCLEOTIDE SEQUENCE</scope>
</reference>
<evidence type="ECO:0000256" key="2">
    <source>
        <dbReference type="SAM" id="SignalP"/>
    </source>
</evidence>
<dbReference type="SMR" id="A0A109UU99"/>
<accession>A0A109UU99</accession>
<keyword evidence="1 2" id="KW-0732">Signal</keyword>
<dbReference type="Pfam" id="PF01395">
    <property type="entry name" value="PBP_GOBP"/>
    <property type="match status" value="1"/>
</dbReference>
<gene>
    <name evidence="3" type="primary">obp1</name>
</gene>
<feature type="chain" id="PRO_5012655773" evidence="2">
    <location>
        <begin position="16"/>
        <end position="139"/>
    </location>
</feature>
<dbReference type="GO" id="GO:0007608">
    <property type="term" value="P:sensory perception of smell"/>
    <property type="evidence" value="ECO:0007669"/>
    <property type="project" value="TreeGrafter"/>
</dbReference>
<proteinExistence type="evidence at transcript level"/>
<dbReference type="InterPro" id="IPR006170">
    <property type="entry name" value="PBP/GOBP"/>
</dbReference>
<dbReference type="GO" id="GO:0005615">
    <property type="term" value="C:extracellular space"/>
    <property type="evidence" value="ECO:0007669"/>
    <property type="project" value="TreeGrafter"/>
</dbReference>
<dbReference type="EMBL" id="KJ186812">
    <property type="protein sequence ID" value="AIX97124.1"/>
    <property type="molecule type" value="mRNA"/>
</dbReference>